<evidence type="ECO:0000313" key="2">
    <source>
        <dbReference type="EMBL" id="MBE8725797.1"/>
    </source>
</evidence>
<feature type="signal peptide" evidence="1">
    <location>
        <begin position="1"/>
        <end position="22"/>
    </location>
</feature>
<accession>A0ABR9TMD1</accession>
<dbReference type="Proteomes" id="UP000640614">
    <property type="component" value="Unassembled WGS sequence"/>
</dbReference>
<sequence>MKKTIISLIFLLCWIISNKAQSISTADSLEKTVIDFLDNEKTNNYTISHKSVLVITYSIPFNKYIVCLKGIDKLCKESSSSIYKIAPTKTKNLYFSNNFIPSIKIDEENIHYFFTDEECKDEEGVIRTSIIVMLLIDNNFSIIKEVRGYGLESLKEDLLCPTSPESIERARVKKKYGKLQ</sequence>
<name>A0ABR9TMD1_9FLAO</name>
<reference evidence="2 3" key="1">
    <citation type="submission" date="2018-07" db="EMBL/GenBank/DDBJ databases">
        <title>Genome assembly of strain KB82.</title>
        <authorList>
            <person name="Kukolya J."/>
            <person name="Horvath B."/>
            <person name="Nagy I."/>
            <person name="Toth A."/>
        </authorList>
    </citation>
    <scope>NUCLEOTIDE SEQUENCE [LARGE SCALE GENOMIC DNA]</scope>
    <source>
        <strain evidence="2 3">Kb82</strain>
    </source>
</reference>
<evidence type="ECO:0000256" key="1">
    <source>
        <dbReference type="SAM" id="SignalP"/>
    </source>
</evidence>
<comment type="caution">
    <text evidence="2">The sequence shown here is derived from an EMBL/GenBank/DDBJ whole genome shotgun (WGS) entry which is preliminary data.</text>
</comment>
<dbReference type="EMBL" id="PRDM01000002">
    <property type="protein sequence ID" value="MBE8725797.1"/>
    <property type="molecule type" value="Genomic_DNA"/>
</dbReference>
<gene>
    <name evidence="2" type="ORF">C4F50_12665</name>
</gene>
<feature type="chain" id="PRO_5046149072" description="Tissue inhibitor of metalloproteinase" evidence="1">
    <location>
        <begin position="23"/>
        <end position="180"/>
    </location>
</feature>
<organism evidence="2 3">
    <name type="scientific">Flavobacterium hungaricum</name>
    <dbReference type="NCBI Taxonomy" id="2082725"/>
    <lineage>
        <taxon>Bacteria</taxon>
        <taxon>Pseudomonadati</taxon>
        <taxon>Bacteroidota</taxon>
        <taxon>Flavobacteriia</taxon>
        <taxon>Flavobacteriales</taxon>
        <taxon>Flavobacteriaceae</taxon>
        <taxon>Flavobacterium</taxon>
    </lineage>
</organism>
<evidence type="ECO:0008006" key="4">
    <source>
        <dbReference type="Google" id="ProtNLM"/>
    </source>
</evidence>
<evidence type="ECO:0000313" key="3">
    <source>
        <dbReference type="Proteomes" id="UP000640614"/>
    </source>
</evidence>
<dbReference type="RefSeq" id="WP_194138991.1">
    <property type="nucleotide sequence ID" value="NZ_PRDM01000002.1"/>
</dbReference>
<keyword evidence="1" id="KW-0732">Signal</keyword>
<protein>
    <recommendedName>
        <fullName evidence="4">Tissue inhibitor of metalloproteinase</fullName>
    </recommendedName>
</protein>
<proteinExistence type="predicted"/>
<keyword evidence="3" id="KW-1185">Reference proteome</keyword>